<dbReference type="SUPFAM" id="SSF51126">
    <property type="entry name" value="Pectin lyase-like"/>
    <property type="match status" value="2"/>
</dbReference>
<reference evidence="4" key="1">
    <citation type="journal article" date="2019" name="Int. J. Syst. Evol. Microbiol.">
        <title>The Global Catalogue of Microorganisms (GCM) 10K type strain sequencing project: providing services to taxonomists for standard genome sequencing and annotation.</title>
        <authorList>
            <consortium name="The Broad Institute Genomics Platform"/>
            <consortium name="The Broad Institute Genome Sequencing Center for Infectious Disease"/>
            <person name="Wu L."/>
            <person name="Ma J."/>
        </authorList>
    </citation>
    <scope>NUCLEOTIDE SEQUENCE [LARGE SCALE GENOMIC DNA]</scope>
    <source>
        <strain evidence="4">CGMCC 1.15197</strain>
    </source>
</reference>
<dbReference type="InterPro" id="IPR012334">
    <property type="entry name" value="Pectin_lyas_fold"/>
</dbReference>
<evidence type="ECO:0000313" key="3">
    <source>
        <dbReference type="EMBL" id="GGF20722.1"/>
    </source>
</evidence>
<dbReference type="Gene3D" id="2.160.20.10">
    <property type="entry name" value="Single-stranded right-handed beta-helix, Pectin lyase-like"/>
    <property type="match status" value="1"/>
</dbReference>
<dbReference type="EMBL" id="BMHT01000006">
    <property type="protein sequence ID" value="GGF20722.1"/>
    <property type="molecule type" value="Genomic_DNA"/>
</dbReference>
<evidence type="ECO:0000313" key="4">
    <source>
        <dbReference type="Proteomes" id="UP000632273"/>
    </source>
</evidence>
<proteinExistence type="predicted"/>
<comment type="caution">
    <text evidence="3">The sequence shown here is derived from an EMBL/GenBank/DDBJ whole genome shotgun (WGS) entry which is preliminary data.</text>
</comment>
<feature type="domain" description="Secretion system C-terminal sorting" evidence="2">
    <location>
        <begin position="882"/>
        <end position="946"/>
    </location>
</feature>
<dbReference type="InterPro" id="IPR011050">
    <property type="entry name" value="Pectin_lyase_fold/virulence"/>
</dbReference>
<sequence length="959" mass="99689">MNDATTSGDRFTTTAGSDVTGDGSAAAPYATVQKALTEAGTGTTTIFIDAGTYTERVVWSKNISLRGAGTLAADSATATIFDGGLAPSPTQTSETGIFMTTTGGTTGAPLTLANLTIKAYDFGIQTDNAHNRANILLEDVETVRNRQCGIYWNSLAGKSENITFRRVRAARTALGTNTSNNGAGRGLFLVNGSKINILIEDGLYEMNRRTGIDVNDGSVSGLVVRNCRFTLNGGQAMAILGAGGLRAGSSFMTPAALIERNYIRNNASNGMELKSCTGTGRASGPGSFVVRDNYIVRTVGAPTRITTDNAGIAFIDRDRSATGIVGGVNGDMVTGGAFIQGNTIRGYLANDTVSMLNINGFGIVVEGANNKIFNNVVAQCQRGVQVQNRPTASNGYTPFFDAAGNLGLVSSGDSIRNNRLDSCATAIRTINLAQTVEASLNWLGSNNAAAVQGPAGKGGLVVTLQGPAAGFAEVPKADAGSRIDYSPFLDTRADATAAAGFQADLAYLHVDRSSPQTGTESHLQEAATLVPESGTIDAAAGTYDGSVTFTKSLILTNNGTTTLVNVALDGAGKTVMLAAPFQLAGHLALTNGLLYTTATNLLTLTDGATASAGNAGSYVAGPLQKLGAQAFVFPLGKAGVWARLGISAPSQPATGFTAEYMATPHATTSVVAPLQRVSQVEHWTLARTGSTDAVQVRLYWEDAFRSGINDFSSDLQVARFDGATWLTEGNGELGGSLTAGSVASAGAVASFEAFTFGSIAAGSNPLTKELLSFQASQAQPRVIDLAWVVQSGNPKGYAVERSFDGVIWQQIGFVESASQRGGASTSHTYSYQDRPLAAATQAYYRLRQAGLTGGTRYSSVLAVALQPTILATHSATAEQLALYPNPATDQITLRLPTATGSIQVMLLDVTGRVLQTQTLVANSAHELRLQLPASLPAGIYLMQAQGASLPRQTVRFAKQ</sequence>
<dbReference type="Gene3D" id="2.60.40.10">
    <property type="entry name" value="Immunoglobulins"/>
    <property type="match status" value="1"/>
</dbReference>
<keyword evidence="4" id="KW-1185">Reference proteome</keyword>
<feature type="compositionally biased region" description="Polar residues" evidence="1">
    <location>
        <begin position="1"/>
        <end position="17"/>
    </location>
</feature>
<dbReference type="InterPro" id="IPR006626">
    <property type="entry name" value="PbH1"/>
</dbReference>
<accession>A0ABQ1UMV7</accession>
<organism evidence="3 4">
    <name type="scientific">Hymenobacter cavernae</name>
    <dbReference type="NCBI Taxonomy" id="2044852"/>
    <lineage>
        <taxon>Bacteria</taxon>
        <taxon>Pseudomonadati</taxon>
        <taxon>Bacteroidota</taxon>
        <taxon>Cytophagia</taxon>
        <taxon>Cytophagales</taxon>
        <taxon>Hymenobacteraceae</taxon>
        <taxon>Hymenobacter</taxon>
    </lineage>
</organism>
<dbReference type="InterPro" id="IPR013783">
    <property type="entry name" value="Ig-like_fold"/>
</dbReference>
<gene>
    <name evidence="3" type="ORF">GCM10011383_35500</name>
</gene>
<protein>
    <recommendedName>
        <fullName evidence="2">Secretion system C-terminal sorting domain-containing protein</fullName>
    </recommendedName>
</protein>
<evidence type="ECO:0000256" key="1">
    <source>
        <dbReference type="SAM" id="MobiDB-lite"/>
    </source>
</evidence>
<feature type="region of interest" description="Disordered" evidence="1">
    <location>
        <begin position="1"/>
        <end position="23"/>
    </location>
</feature>
<dbReference type="Pfam" id="PF18962">
    <property type="entry name" value="Por_Secre_tail"/>
    <property type="match status" value="1"/>
</dbReference>
<name>A0ABQ1UMV7_9BACT</name>
<dbReference type="Proteomes" id="UP000632273">
    <property type="component" value="Unassembled WGS sequence"/>
</dbReference>
<evidence type="ECO:0000259" key="2">
    <source>
        <dbReference type="Pfam" id="PF18962"/>
    </source>
</evidence>
<dbReference type="SMART" id="SM00710">
    <property type="entry name" value="PbH1"/>
    <property type="match status" value="10"/>
</dbReference>
<dbReference type="InterPro" id="IPR026444">
    <property type="entry name" value="Secre_tail"/>
</dbReference>
<dbReference type="NCBIfam" id="TIGR04183">
    <property type="entry name" value="Por_Secre_tail"/>
    <property type="match status" value="1"/>
</dbReference>